<gene>
    <name evidence="1" type="primary">jg6951</name>
    <name evidence="1" type="ORF">PAEG_LOCUS20892</name>
</gene>
<organism evidence="1 2">
    <name type="scientific">Pararge aegeria aegeria</name>
    <dbReference type="NCBI Taxonomy" id="348720"/>
    <lineage>
        <taxon>Eukaryota</taxon>
        <taxon>Metazoa</taxon>
        <taxon>Ecdysozoa</taxon>
        <taxon>Arthropoda</taxon>
        <taxon>Hexapoda</taxon>
        <taxon>Insecta</taxon>
        <taxon>Pterygota</taxon>
        <taxon>Neoptera</taxon>
        <taxon>Endopterygota</taxon>
        <taxon>Lepidoptera</taxon>
        <taxon>Glossata</taxon>
        <taxon>Ditrysia</taxon>
        <taxon>Papilionoidea</taxon>
        <taxon>Nymphalidae</taxon>
        <taxon>Satyrinae</taxon>
        <taxon>Satyrini</taxon>
        <taxon>Parargina</taxon>
        <taxon>Pararge</taxon>
    </lineage>
</organism>
<evidence type="ECO:0000313" key="2">
    <source>
        <dbReference type="Proteomes" id="UP000838756"/>
    </source>
</evidence>
<protein>
    <submittedName>
        <fullName evidence="1">Jg6951 protein</fullName>
    </submittedName>
</protein>
<dbReference type="EMBL" id="CAKXAJ010025884">
    <property type="protein sequence ID" value="CAH2245011.1"/>
    <property type="molecule type" value="Genomic_DNA"/>
</dbReference>
<sequence length="120" mass="13268">MIDERVSAPAEETLAIDIDRNAVGNKVENTVAVVFVEAGTAKLVIEDETVMDGDRECVNDVGDVLLSHCLSGRRPIAPLNNYLLKSIATGNIFIISDKLQTAIEINKNTLWLLEVRDWIF</sequence>
<dbReference type="AlphaFoldDB" id="A0A8S4S112"/>
<dbReference type="Proteomes" id="UP000838756">
    <property type="component" value="Unassembled WGS sequence"/>
</dbReference>
<proteinExistence type="predicted"/>
<evidence type="ECO:0000313" key="1">
    <source>
        <dbReference type="EMBL" id="CAH2245011.1"/>
    </source>
</evidence>
<name>A0A8S4S112_9NEOP</name>
<reference evidence="1" key="1">
    <citation type="submission" date="2022-03" db="EMBL/GenBank/DDBJ databases">
        <authorList>
            <person name="Lindestad O."/>
        </authorList>
    </citation>
    <scope>NUCLEOTIDE SEQUENCE</scope>
</reference>
<comment type="caution">
    <text evidence="1">The sequence shown here is derived from an EMBL/GenBank/DDBJ whole genome shotgun (WGS) entry which is preliminary data.</text>
</comment>
<accession>A0A8S4S112</accession>
<keyword evidence="2" id="KW-1185">Reference proteome</keyword>